<dbReference type="Gene3D" id="3.30.70.270">
    <property type="match status" value="1"/>
</dbReference>
<dbReference type="InterPro" id="IPR000160">
    <property type="entry name" value="GGDEF_dom"/>
</dbReference>
<evidence type="ECO:0000256" key="1">
    <source>
        <dbReference type="ARBA" id="ARBA00012528"/>
    </source>
</evidence>
<dbReference type="FunFam" id="3.30.70.270:FF:000001">
    <property type="entry name" value="Diguanylate cyclase domain protein"/>
    <property type="match status" value="1"/>
</dbReference>
<comment type="catalytic activity">
    <reaction evidence="2">
        <text>2 GTP = 3',3'-c-di-GMP + 2 diphosphate</text>
        <dbReference type="Rhea" id="RHEA:24898"/>
        <dbReference type="ChEBI" id="CHEBI:33019"/>
        <dbReference type="ChEBI" id="CHEBI:37565"/>
        <dbReference type="ChEBI" id="CHEBI:58805"/>
        <dbReference type="EC" id="2.7.7.65"/>
    </reaction>
</comment>
<evidence type="ECO:0000313" key="5">
    <source>
        <dbReference type="EMBL" id="SHE61644.1"/>
    </source>
</evidence>
<dbReference type="EC" id="2.7.7.65" evidence="1"/>
<dbReference type="CDD" id="cd01949">
    <property type="entry name" value="GGDEF"/>
    <property type="match status" value="1"/>
</dbReference>
<feature type="transmembrane region" description="Helical" evidence="3">
    <location>
        <begin position="148"/>
        <end position="171"/>
    </location>
</feature>
<feature type="domain" description="GGDEF" evidence="4">
    <location>
        <begin position="318"/>
        <end position="455"/>
    </location>
</feature>
<dbReference type="STRING" id="366533.SAMN05444339_101886"/>
<evidence type="ECO:0000259" key="4">
    <source>
        <dbReference type="PROSITE" id="PS50887"/>
    </source>
</evidence>
<reference evidence="6" key="1">
    <citation type="submission" date="2016-11" db="EMBL/GenBank/DDBJ databases">
        <authorList>
            <person name="Varghese N."/>
            <person name="Submissions S."/>
        </authorList>
    </citation>
    <scope>NUCLEOTIDE SEQUENCE [LARGE SCALE GENOMIC DNA]</scope>
    <source>
        <strain evidence="6">DSM 29326</strain>
    </source>
</reference>
<dbReference type="SMART" id="SM00267">
    <property type="entry name" value="GGDEF"/>
    <property type="match status" value="1"/>
</dbReference>
<dbReference type="InterPro" id="IPR043128">
    <property type="entry name" value="Rev_trsase/Diguanyl_cyclase"/>
</dbReference>
<evidence type="ECO:0000313" key="6">
    <source>
        <dbReference type="Proteomes" id="UP000183987"/>
    </source>
</evidence>
<dbReference type="EMBL" id="FQUE01000001">
    <property type="protein sequence ID" value="SHE61644.1"/>
    <property type="molecule type" value="Genomic_DNA"/>
</dbReference>
<dbReference type="PANTHER" id="PTHR45138:SF9">
    <property type="entry name" value="DIGUANYLATE CYCLASE DGCM-RELATED"/>
    <property type="match status" value="1"/>
</dbReference>
<keyword evidence="3" id="KW-0472">Membrane</keyword>
<feature type="transmembrane region" description="Helical" evidence="3">
    <location>
        <begin position="26"/>
        <end position="46"/>
    </location>
</feature>
<feature type="transmembrane region" description="Helical" evidence="3">
    <location>
        <begin position="218"/>
        <end position="238"/>
    </location>
</feature>
<keyword evidence="3" id="KW-1133">Transmembrane helix</keyword>
<protein>
    <recommendedName>
        <fullName evidence="1">diguanylate cyclase</fullName>
        <ecNumber evidence="1">2.7.7.65</ecNumber>
    </recommendedName>
</protein>
<dbReference type="Proteomes" id="UP000183987">
    <property type="component" value="Unassembled WGS sequence"/>
</dbReference>
<dbReference type="SUPFAM" id="SSF55073">
    <property type="entry name" value="Nucleotide cyclase"/>
    <property type="match status" value="1"/>
</dbReference>
<evidence type="ECO:0000256" key="2">
    <source>
        <dbReference type="ARBA" id="ARBA00034247"/>
    </source>
</evidence>
<dbReference type="PROSITE" id="PS50887">
    <property type="entry name" value="GGDEF"/>
    <property type="match status" value="1"/>
</dbReference>
<name>A0A1M4UY36_LOKAT</name>
<feature type="transmembrane region" description="Helical" evidence="3">
    <location>
        <begin position="183"/>
        <end position="206"/>
    </location>
</feature>
<gene>
    <name evidence="5" type="ORF">SAMN05444339_101886</name>
</gene>
<dbReference type="Pfam" id="PF00990">
    <property type="entry name" value="GGDEF"/>
    <property type="match status" value="1"/>
</dbReference>
<evidence type="ECO:0000256" key="3">
    <source>
        <dbReference type="SAM" id="Phobius"/>
    </source>
</evidence>
<dbReference type="InterPro" id="IPR050469">
    <property type="entry name" value="Diguanylate_Cyclase"/>
</dbReference>
<proteinExistence type="predicted"/>
<feature type="transmembrane region" description="Helical" evidence="3">
    <location>
        <begin position="250"/>
        <end position="268"/>
    </location>
</feature>
<feature type="transmembrane region" description="Helical" evidence="3">
    <location>
        <begin position="89"/>
        <end position="108"/>
    </location>
</feature>
<dbReference type="RefSeq" id="WP_072855926.1">
    <property type="nucleotide sequence ID" value="NZ_FQUE01000001.1"/>
</dbReference>
<dbReference type="AlphaFoldDB" id="A0A1M4UY36"/>
<dbReference type="GO" id="GO:0052621">
    <property type="term" value="F:diguanylate cyclase activity"/>
    <property type="evidence" value="ECO:0007669"/>
    <property type="project" value="UniProtKB-EC"/>
</dbReference>
<dbReference type="PANTHER" id="PTHR45138">
    <property type="entry name" value="REGULATORY COMPONENTS OF SENSORY TRANSDUCTION SYSTEM"/>
    <property type="match status" value="1"/>
</dbReference>
<keyword evidence="6" id="KW-1185">Reference proteome</keyword>
<sequence length="460" mass="49728">MSRLNEPFDPAHDRAGAVRWVQARKFTWAAAMAAFAFAGLIVNLGLQAHWTSFDRVTSAATHPATALGLIMLAAAMVQTPFANGKPGQATWLTAGAAAVVLTWLVFGIRGADPLSGWLPMRGRVSVDTATAILLLCLSTILRHRTPRIGIGCLVCFLAILLNAIVAMTYGVRHFGGQMAPPTLASLCSGAVCAIALYAVHPVVRILMLTSQVGVRTRYMAAVGTCVPWLAGMFLYHVWGVTRDGYQIEAILIALIIASTILLSIASGYQHQIADELRRAAELRLAEQAVTDGLTGLRNRAGLTQILRRRMADLRATGKTACIVLFDLDHFKTINDTHGHDQGDRVLQSIARALPPLLRQGDVLGRWGGEEFLLIADARQEEELKQLVERLRIAISDLSRQKSANCKTGGFRISASFGVSALRDTDTSFEQAVKRADEALYAAKDGGRNCIAFALAYDKVA</sequence>
<keyword evidence="3" id="KW-0812">Transmembrane</keyword>
<dbReference type="InterPro" id="IPR029787">
    <property type="entry name" value="Nucleotide_cyclase"/>
</dbReference>
<feature type="transmembrane region" description="Helical" evidence="3">
    <location>
        <begin position="120"/>
        <end position="141"/>
    </location>
</feature>
<accession>A0A1M4UY36</accession>
<feature type="transmembrane region" description="Helical" evidence="3">
    <location>
        <begin position="58"/>
        <end position="77"/>
    </location>
</feature>
<dbReference type="OrthoDB" id="9812260at2"/>
<organism evidence="5 6">
    <name type="scientific">Loktanella atrilutea</name>
    <dbReference type="NCBI Taxonomy" id="366533"/>
    <lineage>
        <taxon>Bacteria</taxon>
        <taxon>Pseudomonadati</taxon>
        <taxon>Pseudomonadota</taxon>
        <taxon>Alphaproteobacteria</taxon>
        <taxon>Rhodobacterales</taxon>
        <taxon>Roseobacteraceae</taxon>
        <taxon>Loktanella</taxon>
    </lineage>
</organism>
<dbReference type="NCBIfam" id="TIGR00254">
    <property type="entry name" value="GGDEF"/>
    <property type="match status" value="1"/>
</dbReference>